<dbReference type="EMBL" id="CP120364">
    <property type="protein sequence ID" value="WHS90824.1"/>
    <property type="molecule type" value="Genomic_DNA"/>
</dbReference>
<evidence type="ECO:0000313" key="1">
    <source>
        <dbReference type="EMBL" id="WHS90824.1"/>
    </source>
</evidence>
<keyword evidence="2" id="KW-1185">Reference proteome</keyword>
<dbReference type="Pfam" id="PF06186">
    <property type="entry name" value="DUF992"/>
    <property type="match status" value="1"/>
</dbReference>
<dbReference type="Proteomes" id="UP001233264">
    <property type="component" value="Plasmid pSkuCCBAU71714b"/>
</dbReference>
<geneLocation type="plasmid" evidence="1 2">
    <name>pSkuCCBAU71714b</name>
</geneLocation>
<gene>
    <name evidence="1" type="ORF">PZL22_000765</name>
</gene>
<dbReference type="InterPro" id="IPR009333">
    <property type="entry name" value="DUF992"/>
</dbReference>
<organism evidence="1 2">
    <name type="scientific">Sinorhizobium kummerowiae</name>
    <dbReference type="NCBI Taxonomy" id="158892"/>
    <lineage>
        <taxon>Bacteria</taxon>
        <taxon>Pseudomonadati</taxon>
        <taxon>Pseudomonadota</taxon>
        <taxon>Alphaproteobacteria</taxon>
        <taxon>Hyphomicrobiales</taxon>
        <taxon>Rhizobiaceae</taxon>
        <taxon>Sinorhizobium/Ensifer group</taxon>
        <taxon>Sinorhizobium</taxon>
    </lineage>
</organism>
<dbReference type="RefSeq" id="WP_033048521.1">
    <property type="nucleotide sequence ID" value="NZ_CP120364.1"/>
</dbReference>
<evidence type="ECO:0000313" key="2">
    <source>
        <dbReference type="Proteomes" id="UP001233264"/>
    </source>
</evidence>
<sequence length="220" mass="23075">MWDSGYTERKQATVMFCERQRFPKLVLAASSLLSTMPDSKAVTHSKEALMIERFRNVLIRATVGGLAFSAIAVPGAMAEETKEQAQAEFVKRGTLSCDVAAGIGLVLGSSKALECVFEADGLKAPQKYTGTIDKLGLDIGITAESQLVWAVYAKPKTKLKGALAGNYSGLSAEFAAGLGLGAKSLVGAKKEIALQPLKIEGQTGLNVAVGIASVKLTPAK</sequence>
<accession>A0ABY8SYR2</accession>
<keyword evidence="1" id="KW-0614">Plasmid</keyword>
<protein>
    <submittedName>
        <fullName evidence="1">DUF992 domain-containing protein</fullName>
    </submittedName>
</protein>
<proteinExistence type="predicted"/>
<name>A0ABY8SYR2_9HYPH</name>
<reference evidence="1 2" key="1">
    <citation type="submission" date="2023-03" db="EMBL/GenBank/DDBJ databases">
        <authorList>
            <person name="Menendez E."/>
            <person name="Kaur S."/>
            <person name="Flores-Felix J.D."/>
            <person name="diCenzo G.C."/>
            <person name="Peix A."/>
            <person name="Velazquez E."/>
        </authorList>
    </citation>
    <scope>NUCLEOTIDE SEQUENCE [LARGE SCALE GENOMIC DNA]</scope>
    <source>
        <strain evidence="1 2">CCBAU 71714</strain>
        <plasmid evidence="1 2">pSkuCCBAU71714b</plasmid>
    </source>
</reference>